<keyword evidence="6" id="KW-0812">Transmembrane</keyword>
<dbReference type="OrthoDB" id="288590at2759"/>
<dbReference type="PROSITE" id="PS00455">
    <property type="entry name" value="AMP_BINDING"/>
    <property type="match status" value="1"/>
</dbReference>
<evidence type="ECO:0000313" key="25">
    <source>
        <dbReference type="Proteomes" id="UP000215902"/>
    </source>
</evidence>
<keyword evidence="25" id="KW-1185">Reference proteome</keyword>
<dbReference type="FunFam" id="3.30.300.30:FF:000002">
    <property type="entry name" value="Long-chain fatty acid transport protein 1"/>
    <property type="match status" value="1"/>
</dbReference>
<accession>A0A267G2B6</accession>
<keyword evidence="8" id="KW-0276">Fatty acid metabolism</keyword>
<evidence type="ECO:0000256" key="4">
    <source>
        <dbReference type="ARBA" id="ARBA00022475"/>
    </source>
</evidence>
<keyword evidence="12" id="KW-0472">Membrane</keyword>
<keyword evidence="11" id="KW-0445">Lipid transport</keyword>
<dbReference type="InterPro" id="IPR042099">
    <property type="entry name" value="ANL_N_sf"/>
</dbReference>
<comment type="caution">
    <text evidence="24">The sequence shown here is derived from an EMBL/GenBank/DDBJ whole genome shotgun (WGS) entry which is preliminary data.</text>
</comment>
<evidence type="ECO:0000256" key="2">
    <source>
        <dbReference type="ARBA" id="ARBA00006432"/>
    </source>
</evidence>
<evidence type="ECO:0000256" key="14">
    <source>
        <dbReference type="ARBA" id="ARBA00026121"/>
    </source>
</evidence>
<dbReference type="EMBL" id="NIVC01000628">
    <property type="protein sequence ID" value="PAA79554.1"/>
    <property type="molecule type" value="Genomic_DNA"/>
</dbReference>
<keyword evidence="8" id="KW-0443">Lipid metabolism</keyword>
<dbReference type="GO" id="GO:0005886">
    <property type="term" value="C:plasma membrane"/>
    <property type="evidence" value="ECO:0007669"/>
    <property type="project" value="UniProtKB-SubCell"/>
</dbReference>
<evidence type="ECO:0000256" key="17">
    <source>
        <dbReference type="ARBA" id="ARBA00046271"/>
    </source>
</evidence>
<evidence type="ECO:0000256" key="12">
    <source>
        <dbReference type="ARBA" id="ARBA00023136"/>
    </source>
</evidence>
<organism evidence="24 25">
    <name type="scientific">Macrostomum lignano</name>
    <dbReference type="NCBI Taxonomy" id="282301"/>
    <lineage>
        <taxon>Eukaryota</taxon>
        <taxon>Metazoa</taxon>
        <taxon>Spiralia</taxon>
        <taxon>Lophotrochozoa</taxon>
        <taxon>Platyhelminthes</taxon>
        <taxon>Rhabditophora</taxon>
        <taxon>Macrostomorpha</taxon>
        <taxon>Macrostomida</taxon>
        <taxon>Macrostomidae</taxon>
        <taxon>Macrostomum</taxon>
    </lineage>
</organism>
<comment type="function">
    <text evidence="19">Acyl-CoA synthetase required for both the import of long chain fatty acids (LCFAs) (C14-C18) and the activation very long chain fatty acids (VLCFAs) (C20-C26) by esterification of the fatty acids into metabolically active CoA-thioesters for subsequent degradation or incorporation into phospholipids. The transport and fatty acyl-CoA synthetase activities are genetically separable and are thus independent activities. Esterifies VLCFAs in the peroxisome matrix. The VLCFAs are actively transported into peroxisomes by a PXA1-PXA2 heterodimeric transporter in the peroxisomal membrane.</text>
</comment>
<dbReference type="NCBIfam" id="NF006134">
    <property type="entry name" value="PRK08279.1"/>
    <property type="match status" value="1"/>
</dbReference>
<evidence type="ECO:0000259" key="22">
    <source>
        <dbReference type="Pfam" id="PF00501"/>
    </source>
</evidence>
<evidence type="ECO:0000259" key="23">
    <source>
        <dbReference type="Pfam" id="PF13193"/>
    </source>
</evidence>
<dbReference type="Proteomes" id="UP000215902">
    <property type="component" value="Unassembled WGS sequence"/>
</dbReference>
<keyword evidence="10" id="KW-1133">Transmembrane helix</keyword>
<dbReference type="GO" id="GO:0005524">
    <property type="term" value="F:ATP binding"/>
    <property type="evidence" value="ECO:0007669"/>
    <property type="project" value="UniProtKB-KW"/>
</dbReference>
<dbReference type="PANTHER" id="PTHR43107">
    <property type="entry name" value="LONG-CHAIN FATTY ACID TRANSPORT PROTEIN"/>
    <property type="match status" value="1"/>
</dbReference>
<evidence type="ECO:0000256" key="8">
    <source>
        <dbReference type="ARBA" id="ARBA00022832"/>
    </source>
</evidence>
<evidence type="ECO:0000256" key="13">
    <source>
        <dbReference type="ARBA" id="ARBA00023140"/>
    </source>
</evidence>
<keyword evidence="4" id="KW-1003">Cell membrane</keyword>
<evidence type="ECO:0000256" key="21">
    <source>
        <dbReference type="ARBA" id="ARBA00078285"/>
    </source>
</evidence>
<evidence type="ECO:0000256" key="18">
    <source>
        <dbReference type="ARBA" id="ARBA00048666"/>
    </source>
</evidence>
<evidence type="ECO:0000256" key="7">
    <source>
        <dbReference type="ARBA" id="ARBA00022741"/>
    </source>
</evidence>
<dbReference type="PANTHER" id="PTHR43107:SF15">
    <property type="entry name" value="FATTY ACID TRANSPORT PROTEIN 3, ISOFORM A"/>
    <property type="match status" value="1"/>
</dbReference>
<dbReference type="AlphaFoldDB" id="A0A267G2B6"/>
<dbReference type="Pfam" id="PF00501">
    <property type="entry name" value="AMP-binding"/>
    <property type="match status" value="1"/>
</dbReference>
<evidence type="ECO:0000256" key="15">
    <source>
        <dbReference type="ARBA" id="ARBA00036527"/>
    </source>
</evidence>
<dbReference type="GO" id="GO:0005324">
    <property type="term" value="F:long-chain fatty acid transmembrane transporter activity"/>
    <property type="evidence" value="ECO:0007669"/>
    <property type="project" value="TreeGrafter"/>
</dbReference>
<comment type="similarity">
    <text evidence="2">Belongs to the ATP-dependent AMP-binding enzyme family.</text>
</comment>
<keyword evidence="9" id="KW-0067">ATP-binding</keyword>
<dbReference type="SUPFAM" id="SSF56801">
    <property type="entry name" value="Acetyl-CoA synthetase-like"/>
    <property type="match status" value="1"/>
</dbReference>
<dbReference type="InterPro" id="IPR045851">
    <property type="entry name" value="AMP-bd_C_sf"/>
</dbReference>
<proteinExistence type="inferred from homology"/>
<keyword evidence="13" id="KW-0576">Peroxisome</keyword>
<evidence type="ECO:0000256" key="19">
    <source>
        <dbReference type="ARBA" id="ARBA00060276"/>
    </source>
</evidence>
<evidence type="ECO:0000256" key="6">
    <source>
        <dbReference type="ARBA" id="ARBA00022692"/>
    </source>
</evidence>
<dbReference type="GO" id="GO:0005789">
    <property type="term" value="C:endoplasmic reticulum membrane"/>
    <property type="evidence" value="ECO:0007669"/>
    <property type="project" value="TreeGrafter"/>
</dbReference>
<dbReference type="GO" id="GO:0005778">
    <property type="term" value="C:peroxisomal membrane"/>
    <property type="evidence" value="ECO:0007669"/>
    <property type="project" value="UniProtKB-SubCell"/>
</dbReference>
<evidence type="ECO:0000256" key="20">
    <source>
        <dbReference type="ARBA" id="ARBA00068795"/>
    </source>
</evidence>
<evidence type="ECO:0000256" key="3">
    <source>
        <dbReference type="ARBA" id="ARBA00022448"/>
    </source>
</evidence>
<keyword evidence="7" id="KW-0547">Nucleotide-binding</keyword>
<dbReference type="EC" id="6.2.1.3" evidence="14"/>
<dbReference type="STRING" id="282301.A0A267G2B6"/>
<evidence type="ECO:0000256" key="5">
    <source>
        <dbReference type="ARBA" id="ARBA00022598"/>
    </source>
</evidence>
<dbReference type="Pfam" id="PF13193">
    <property type="entry name" value="AMP-binding_C"/>
    <property type="match status" value="1"/>
</dbReference>
<keyword evidence="5" id="KW-0436">Ligase</keyword>
<dbReference type="Gene3D" id="3.40.50.12780">
    <property type="entry name" value="N-terminal domain of ligase-like"/>
    <property type="match status" value="1"/>
</dbReference>
<keyword evidence="3" id="KW-0813">Transport</keyword>
<protein>
    <recommendedName>
        <fullName evidence="20">Very long-chain fatty acid transport protein</fullName>
        <ecNumber evidence="14">6.2.1.3</ecNumber>
    </recommendedName>
    <alternativeName>
        <fullName evidence="16">Long-chain-fatty-acid--CoA ligase</fullName>
    </alternativeName>
    <alternativeName>
        <fullName evidence="21">Very-long-chain acyl-CoA synthetase</fullName>
    </alternativeName>
</protein>
<evidence type="ECO:0000256" key="1">
    <source>
        <dbReference type="ARBA" id="ARBA00004651"/>
    </source>
</evidence>
<dbReference type="InterPro" id="IPR020845">
    <property type="entry name" value="AMP-binding_CS"/>
</dbReference>
<evidence type="ECO:0000256" key="10">
    <source>
        <dbReference type="ARBA" id="ARBA00022989"/>
    </source>
</evidence>
<dbReference type="GO" id="GO:0044539">
    <property type="term" value="P:long-chain fatty acid import into cell"/>
    <property type="evidence" value="ECO:0007669"/>
    <property type="project" value="TreeGrafter"/>
</dbReference>
<comment type="catalytic activity">
    <reaction evidence="18">
        <text>tetracosanoate + ATP + CoA = tetracosanoyl-CoA + AMP + diphosphate</text>
        <dbReference type="Rhea" id="RHEA:33639"/>
        <dbReference type="ChEBI" id="CHEBI:30616"/>
        <dbReference type="ChEBI" id="CHEBI:31014"/>
        <dbReference type="ChEBI" id="CHEBI:33019"/>
        <dbReference type="ChEBI" id="CHEBI:57287"/>
        <dbReference type="ChEBI" id="CHEBI:65052"/>
        <dbReference type="ChEBI" id="CHEBI:456215"/>
    </reaction>
    <physiologicalReaction direction="left-to-right" evidence="18">
        <dbReference type="Rhea" id="RHEA:33640"/>
    </physiologicalReaction>
</comment>
<dbReference type="InterPro" id="IPR025110">
    <property type="entry name" value="AMP-bd_C"/>
</dbReference>
<dbReference type="InterPro" id="IPR000873">
    <property type="entry name" value="AMP-dep_synth/lig_dom"/>
</dbReference>
<name>A0A267G2B6_9PLAT</name>
<dbReference type="FunFam" id="3.40.50.12780:FF:000019">
    <property type="entry name" value="Long-chain fatty acid transporter"/>
    <property type="match status" value="1"/>
</dbReference>
<sequence>MDHLKNMRSLITRPRIAMLASAAIAYLATASICLALLLALAGYAAAGGWRFLRVAALTAPRDARGLVVLLRTRWMLRQMIARRRGIAQLFGATAAANSHRVCFLYEDQSWTFRQVDEYSNRVANLLKESGHRPGQVVAILAESRPQFACLWLGAAKAGVVSALINSNLRAQSLLHCLHAADATSLIFGAELASAVLEVAPSLPAGLRLYCLGGGNGGLSNAADLDANLLRASTLQPAYPVKQGPNAKDRLFYIYTSGTTGMPKAAVISHLRFAMMSNTIGLFFGLGLGDILYDCLPLYHTAGGILGIGQAFLRGVTVVIKRKFSASAFWDDCARYQCTAAQYIGEICRYLLAQPAKQSDRRHRVRVMFGNGLRPQIWREFQQRFGVDKMGEFYGATESNCNMVNIDNTVGAVGFLSQIAPSVYPLRLVRVDPDTGEPLRNPRDQLCVPAGPGEPGELIGSVVPGDAIRGIDGYVCKQATEKKMLRNVLRHGDCYFSTGDVLVMDELGYMYFRDRTGDTFRWKGENVSTSEVEACLSNVLSLADCAVYGVEVPGNEGRAGMAAVADPEGRGVEVARLAQHLPHLLPAYARPLFLRIVRHIEATGTFKMKKTELRKDGFDPDRCCGDPLYYLCCRSGQYLALDGPAFAAIARGEIRF</sequence>
<evidence type="ECO:0000256" key="16">
    <source>
        <dbReference type="ARBA" id="ARBA00041297"/>
    </source>
</evidence>
<comment type="catalytic activity">
    <reaction evidence="15">
        <text>a very long-chain fatty acid + ATP + CoA = a very long-chain fatty acyl-CoA + AMP + diphosphate</text>
        <dbReference type="Rhea" id="RHEA:54536"/>
        <dbReference type="ChEBI" id="CHEBI:30616"/>
        <dbReference type="ChEBI" id="CHEBI:33019"/>
        <dbReference type="ChEBI" id="CHEBI:57287"/>
        <dbReference type="ChEBI" id="CHEBI:58950"/>
        <dbReference type="ChEBI" id="CHEBI:138261"/>
        <dbReference type="ChEBI" id="CHEBI:456215"/>
    </reaction>
    <physiologicalReaction direction="left-to-right" evidence="15">
        <dbReference type="Rhea" id="RHEA:54537"/>
    </physiologicalReaction>
</comment>
<comment type="subcellular location">
    <subcellularLocation>
        <location evidence="1">Cell membrane</location>
        <topology evidence="1">Multi-pass membrane protein</topology>
    </subcellularLocation>
    <subcellularLocation>
        <location evidence="17">Peroxisome membrane</location>
    </subcellularLocation>
</comment>
<reference evidence="24 25" key="1">
    <citation type="submission" date="2017-06" db="EMBL/GenBank/DDBJ databases">
        <title>A platform for efficient transgenesis in Macrostomum lignano, a flatworm model organism for stem cell research.</title>
        <authorList>
            <person name="Berezikov E."/>
        </authorList>
    </citation>
    <scope>NUCLEOTIDE SEQUENCE [LARGE SCALE GENOMIC DNA]</scope>
    <source>
        <strain evidence="24">DV1</strain>
        <tissue evidence="24">Whole organism</tissue>
    </source>
</reference>
<dbReference type="GO" id="GO:0004467">
    <property type="term" value="F:long-chain fatty acid-CoA ligase activity"/>
    <property type="evidence" value="ECO:0007669"/>
    <property type="project" value="UniProtKB-EC"/>
</dbReference>
<evidence type="ECO:0000256" key="9">
    <source>
        <dbReference type="ARBA" id="ARBA00022840"/>
    </source>
</evidence>
<gene>
    <name evidence="24" type="ORF">BOX15_Mlig018349g1</name>
</gene>
<feature type="domain" description="AMP-binding enzyme C-terminal" evidence="23">
    <location>
        <begin position="530"/>
        <end position="606"/>
    </location>
</feature>
<evidence type="ECO:0000256" key="11">
    <source>
        <dbReference type="ARBA" id="ARBA00023055"/>
    </source>
</evidence>
<evidence type="ECO:0000313" key="24">
    <source>
        <dbReference type="EMBL" id="PAA79554.1"/>
    </source>
</evidence>
<dbReference type="Gene3D" id="3.30.300.30">
    <property type="match status" value="1"/>
</dbReference>
<feature type="domain" description="AMP-dependent synthetase/ligase" evidence="22">
    <location>
        <begin position="93"/>
        <end position="457"/>
    </location>
</feature>